<dbReference type="InterPro" id="IPR002654">
    <property type="entry name" value="Glyco_trans_25"/>
</dbReference>
<proteinExistence type="predicted"/>
<accession>A0ABP1FV21</accession>
<dbReference type="EMBL" id="CAXHTA020000009">
    <property type="protein sequence ID" value="CAL5223741.1"/>
    <property type="molecule type" value="Genomic_DNA"/>
</dbReference>
<reference evidence="2 3" key="1">
    <citation type="submission" date="2024-06" db="EMBL/GenBank/DDBJ databases">
        <authorList>
            <person name="Kraege A."/>
            <person name="Thomma B."/>
        </authorList>
    </citation>
    <scope>NUCLEOTIDE SEQUENCE [LARGE SCALE GENOMIC DNA]</scope>
</reference>
<dbReference type="Pfam" id="PF01755">
    <property type="entry name" value="Glyco_transf_25"/>
    <property type="match status" value="1"/>
</dbReference>
<keyword evidence="3" id="KW-1185">Reference proteome</keyword>
<organism evidence="2 3">
    <name type="scientific">Coccomyxa viridis</name>
    <dbReference type="NCBI Taxonomy" id="1274662"/>
    <lineage>
        <taxon>Eukaryota</taxon>
        <taxon>Viridiplantae</taxon>
        <taxon>Chlorophyta</taxon>
        <taxon>core chlorophytes</taxon>
        <taxon>Trebouxiophyceae</taxon>
        <taxon>Trebouxiophyceae incertae sedis</taxon>
        <taxon>Coccomyxaceae</taxon>
        <taxon>Coccomyxa</taxon>
    </lineage>
</organism>
<evidence type="ECO:0000313" key="2">
    <source>
        <dbReference type="EMBL" id="CAL5223741.1"/>
    </source>
</evidence>
<protein>
    <submittedName>
        <fullName evidence="2">G6302 protein</fullName>
    </submittedName>
</protein>
<gene>
    <name evidence="2" type="primary">g6302</name>
    <name evidence="2" type="ORF">VP750_LOCUS5400</name>
</gene>
<comment type="caution">
    <text evidence="2">The sequence shown here is derived from an EMBL/GenBank/DDBJ whole genome shotgun (WGS) entry which is preliminary data.</text>
</comment>
<evidence type="ECO:0000259" key="1">
    <source>
        <dbReference type="Pfam" id="PF01755"/>
    </source>
</evidence>
<evidence type="ECO:0000313" key="3">
    <source>
        <dbReference type="Proteomes" id="UP001497392"/>
    </source>
</evidence>
<feature type="domain" description="Glycosyl transferase family 25" evidence="1">
    <location>
        <begin position="63"/>
        <end position="121"/>
    </location>
</feature>
<name>A0ABP1FV21_9CHLO</name>
<dbReference type="Proteomes" id="UP001497392">
    <property type="component" value="Unassembled WGS sequence"/>
</dbReference>
<sequence>MQQRGVLIHTLPGRQPQTRCNRHGGHFAHQVVDAIPSDQLGSAHDYLECKPAHGAYDCQAGLTRSHIEAWKRLAKSGEPAAWIFEDDAVFHDSFLTLFPEYWQRVPKDFQFVFLGHVYWGSVWDDAVVHHGPRTSPWGTHAYIISAETAERLALLGTHMIERARRHAFQRASSWQLDGHDIKIDHFIKVYYDSLLPERQRVKWAVFESPTGQPWSYGGVTAAHSNDCNCKCSDIEQCLRDGKSPLIWPNGLVAQHNCSSAVERLSTWEKGIRDVSASRLCSSIKTGRSENLDMPHLPLLMNVLKPVPATSSSGLKGSS</sequence>